<dbReference type="InterPro" id="IPR006015">
    <property type="entry name" value="Universal_stress_UspA"/>
</dbReference>
<dbReference type="Gene3D" id="3.40.50.620">
    <property type="entry name" value="HUPs"/>
    <property type="match status" value="1"/>
</dbReference>
<dbReference type="Pfam" id="PF00582">
    <property type="entry name" value="Usp"/>
    <property type="match status" value="1"/>
</dbReference>
<proteinExistence type="predicted"/>
<dbReference type="PANTHER" id="PTHR31964">
    <property type="entry name" value="ADENINE NUCLEOTIDE ALPHA HYDROLASES-LIKE SUPERFAMILY PROTEIN"/>
    <property type="match status" value="1"/>
</dbReference>
<gene>
    <name evidence="3" type="primary">LOC111295330</name>
</gene>
<sequence>MRVMVGIDDSDDSFYALQWVLDNLFSDLSASPVADERAGLLTLVHLQQPFQPYGFPGARPEVAALYPTATVLDSVKKSQEQISTGILSLHQNINLMQIKAETLILEGNPKVMICEISEEMNVGLLIIGSRGLGKIKRALLGSVSDYCAHHAKCPTLIVKPPKEAINK</sequence>
<dbReference type="PRINTS" id="PR01438">
    <property type="entry name" value="UNVRSLSTRESS"/>
</dbReference>
<reference evidence="3" key="1">
    <citation type="submission" date="2025-08" db="UniProtKB">
        <authorList>
            <consortium name="RefSeq"/>
        </authorList>
    </citation>
    <scope>IDENTIFICATION</scope>
    <source>
        <tissue evidence="3">Fruit stalk</tissue>
    </source>
</reference>
<accession>A0A6P5YVD0</accession>
<dbReference type="CDD" id="cd23659">
    <property type="entry name" value="USP_At3g01520-like"/>
    <property type="match status" value="1"/>
</dbReference>
<evidence type="ECO:0000313" key="2">
    <source>
        <dbReference type="Proteomes" id="UP000515121"/>
    </source>
</evidence>
<dbReference type="AlphaFoldDB" id="A0A6P5YVD0"/>
<dbReference type="InterPro" id="IPR006016">
    <property type="entry name" value="UspA"/>
</dbReference>
<feature type="domain" description="UspA" evidence="1">
    <location>
        <begin position="2"/>
        <end position="159"/>
    </location>
</feature>
<keyword evidence="2" id="KW-1185">Reference proteome</keyword>
<organism evidence="2 3">
    <name type="scientific">Durio zibethinus</name>
    <name type="common">Durian</name>
    <dbReference type="NCBI Taxonomy" id="66656"/>
    <lineage>
        <taxon>Eukaryota</taxon>
        <taxon>Viridiplantae</taxon>
        <taxon>Streptophyta</taxon>
        <taxon>Embryophyta</taxon>
        <taxon>Tracheophyta</taxon>
        <taxon>Spermatophyta</taxon>
        <taxon>Magnoliopsida</taxon>
        <taxon>eudicotyledons</taxon>
        <taxon>Gunneridae</taxon>
        <taxon>Pentapetalae</taxon>
        <taxon>rosids</taxon>
        <taxon>malvids</taxon>
        <taxon>Malvales</taxon>
        <taxon>Malvaceae</taxon>
        <taxon>Helicteroideae</taxon>
        <taxon>Durio</taxon>
    </lineage>
</organism>
<dbReference type="KEGG" id="dzi:111295330"/>
<dbReference type="GeneID" id="111295330"/>
<protein>
    <submittedName>
        <fullName evidence="3">Universal stress protein PHOS34-like</fullName>
    </submittedName>
</protein>
<name>A0A6P5YVD0_DURZI</name>
<dbReference type="Proteomes" id="UP000515121">
    <property type="component" value="Unplaced"/>
</dbReference>
<evidence type="ECO:0000259" key="1">
    <source>
        <dbReference type="Pfam" id="PF00582"/>
    </source>
</evidence>
<dbReference type="RefSeq" id="XP_022744518.1">
    <property type="nucleotide sequence ID" value="XM_022888783.1"/>
</dbReference>
<evidence type="ECO:0000313" key="3">
    <source>
        <dbReference type="RefSeq" id="XP_022744518.1"/>
    </source>
</evidence>
<dbReference type="SUPFAM" id="SSF52402">
    <property type="entry name" value="Adenine nucleotide alpha hydrolases-like"/>
    <property type="match status" value="1"/>
</dbReference>
<dbReference type="InterPro" id="IPR014729">
    <property type="entry name" value="Rossmann-like_a/b/a_fold"/>
</dbReference>
<dbReference type="PANTHER" id="PTHR31964:SF124">
    <property type="entry name" value="ADENINE NUCLEOTIDE ALPHA HYDROLASES-LIKE SUPERFAMILY PROTEIN"/>
    <property type="match status" value="1"/>
</dbReference>
<dbReference type="OrthoDB" id="843225at2759"/>